<dbReference type="Pfam" id="PF20150">
    <property type="entry name" value="2EXR"/>
    <property type="match status" value="1"/>
</dbReference>
<feature type="domain" description="2EXR" evidence="1">
    <location>
        <begin position="4"/>
        <end position="121"/>
    </location>
</feature>
<name>A0A8H7NE80_BIOOC</name>
<sequence>MSTFHLFPKLPPEIRSQIWECALPTLEPGVHFFRAGCWTPRYLTPTDDEYERDDLDYNRYAMFDNTRINKTWLAVSIVDVNREARQAALRWAQGHHLQLCFPQERQELVFLRHYNLEEDTLYVTPGRWERFVQELMAPDDMRFMNNSFSLTSYIDRIVIPDSFFEEAIPTLRQMFQTHDLEALYVSETSLEPVSDGFDPSYQYEPSGGSIASWNSELQRFDFEAGNEEMDRTGWRQLLNQAAEALVESFAACRREKELSIMAVRLYRV</sequence>
<dbReference type="Proteomes" id="UP000616885">
    <property type="component" value="Unassembled WGS sequence"/>
</dbReference>
<organism evidence="2 3">
    <name type="scientific">Bionectria ochroleuca</name>
    <name type="common">Gliocladium roseum</name>
    <dbReference type="NCBI Taxonomy" id="29856"/>
    <lineage>
        <taxon>Eukaryota</taxon>
        <taxon>Fungi</taxon>
        <taxon>Dikarya</taxon>
        <taxon>Ascomycota</taxon>
        <taxon>Pezizomycotina</taxon>
        <taxon>Sordariomycetes</taxon>
        <taxon>Hypocreomycetidae</taxon>
        <taxon>Hypocreales</taxon>
        <taxon>Bionectriaceae</taxon>
        <taxon>Clonostachys</taxon>
    </lineage>
</organism>
<accession>A0A8H7NE80</accession>
<evidence type="ECO:0000313" key="3">
    <source>
        <dbReference type="Proteomes" id="UP000616885"/>
    </source>
</evidence>
<evidence type="ECO:0000313" key="2">
    <source>
        <dbReference type="EMBL" id="KAF9754274.1"/>
    </source>
</evidence>
<proteinExistence type="predicted"/>
<dbReference type="AlphaFoldDB" id="A0A8H7NE80"/>
<reference evidence="2" key="1">
    <citation type="submission" date="2020-10" db="EMBL/GenBank/DDBJ databases">
        <title>High-Quality Genome Resource of Clonostachys rosea strain S41 by Oxford Nanopore Long-Read Sequencing.</title>
        <authorList>
            <person name="Wang H."/>
        </authorList>
    </citation>
    <scope>NUCLEOTIDE SEQUENCE</scope>
    <source>
        <strain evidence="2">S41</strain>
    </source>
</reference>
<dbReference type="PANTHER" id="PTHR35910">
    <property type="entry name" value="2EXR DOMAIN-CONTAINING PROTEIN"/>
    <property type="match status" value="1"/>
</dbReference>
<dbReference type="InterPro" id="IPR045518">
    <property type="entry name" value="2EXR"/>
</dbReference>
<dbReference type="EMBL" id="JADCTT010000004">
    <property type="protein sequence ID" value="KAF9754274.1"/>
    <property type="molecule type" value="Genomic_DNA"/>
</dbReference>
<protein>
    <recommendedName>
        <fullName evidence="1">2EXR domain-containing protein</fullName>
    </recommendedName>
</protein>
<gene>
    <name evidence="2" type="ORF">IM811_013032</name>
</gene>
<dbReference type="PANTHER" id="PTHR35910:SF6">
    <property type="entry name" value="2EXR DOMAIN-CONTAINING PROTEIN"/>
    <property type="match status" value="1"/>
</dbReference>
<comment type="caution">
    <text evidence="2">The sequence shown here is derived from an EMBL/GenBank/DDBJ whole genome shotgun (WGS) entry which is preliminary data.</text>
</comment>
<evidence type="ECO:0000259" key="1">
    <source>
        <dbReference type="Pfam" id="PF20150"/>
    </source>
</evidence>